<proteinExistence type="predicted"/>
<dbReference type="Gene3D" id="3.30.360.10">
    <property type="entry name" value="Dihydrodipicolinate Reductase, domain 2"/>
    <property type="match status" value="1"/>
</dbReference>
<dbReference type="PANTHER" id="PTHR43818:SF7">
    <property type="entry name" value="DEHYDROGENASE"/>
    <property type="match status" value="1"/>
</dbReference>
<dbReference type="SUPFAM" id="SSF51735">
    <property type="entry name" value="NAD(P)-binding Rossmann-fold domains"/>
    <property type="match status" value="1"/>
</dbReference>
<dbReference type="InterPro" id="IPR036291">
    <property type="entry name" value="NAD(P)-bd_dom_sf"/>
</dbReference>
<dbReference type="Pfam" id="PF01408">
    <property type="entry name" value="GFO_IDH_MocA"/>
    <property type="match status" value="1"/>
</dbReference>
<feature type="domain" description="Gfo/Idh/MocA-like oxidoreductase N-terminal" evidence="1">
    <location>
        <begin position="17"/>
        <end position="126"/>
    </location>
</feature>
<evidence type="ECO:0000313" key="2">
    <source>
        <dbReference type="EMBL" id="NEX59672.1"/>
    </source>
</evidence>
<evidence type="ECO:0000259" key="1">
    <source>
        <dbReference type="Pfam" id="PF01408"/>
    </source>
</evidence>
<organism evidence="2 3">
    <name type="scientific">Noviherbaspirillum galbum</name>
    <dbReference type="NCBI Taxonomy" id="2709383"/>
    <lineage>
        <taxon>Bacteria</taxon>
        <taxon>Pseudomonadati</taxon>
        <taxon>Pseudomonadota</taxon>
        <taxon>Betaproteobacteria</taxon>
        <taxon>Burkholderiales</taxon>
        <taxon>Oxalobacteraceae</taxon>
        <taxon>Noviherbaspirillum</taxon>
    </lineage>
</organism>
<accession>A0A6B3SMR4</accession>
<protein>
    <submittedName>
        <fullName evidence="2">Gfo/Idh/MocA family oxidoreductase</fullName>
    </submittedName>
</protein>
<dbReference type="InterPro" id="IPR000683">
    <property type="entry name" value="Gfo/Idh/MocA-like_OxRdtase_N"/>
</dbReference>
<dbReference type="AlphaFoldDB" id="A0A6B3SMR4"/>
<sequence length="322" mass="35375">MATTTTRQARRNPDQPLKIGIVGLGKIAIDQHIPAVRANPGLELVAGSSPRGRPEGIEAYPSLGEMLTAHPEIEAISICTPPQVRREIACEAIAAGRHVFLEKPPAATLGEAESIRLLAERHGVSLLASWHSRFAPVVEAARDWIMHRQLRQVTITWKENVRQWHPGQNWIFAPGGMGVFDPGINSLSILTRILGGTIIVSKADLHVPENRDAPIQAELDMVTEEGVPIRAEYDFLQENQQTWSIAVESAKGERLALHMGGTILEVDGKVVRQEKEAEYPGLYAHFRELVVQGRSDADFSPLRIVADAFLVGKRIAAPAYVE</sequence>
<dbReference type="EMBL" id="JAAIVB010000008">
    <property type="protein sequence ID" value="NEX59672.1"/>
    <property type="molecule type" value="Genomic_DNA"/>
</dbReference>
<gene>
    <name evidence="2" type="ORF">G3574_01145</name>
</gene>
<keyword evidence="3" id="KW-1185">Reference proteome</keyword>
<comment type="caution">
    <text evidence="2">The sequence shown here is derived from an EMBL/GenBank/DDBJ whole genome shotgun (WGS) entry which is preliminary data.</text>
</comment>
<evidence type="ECO:0000313" key="3">
    <source>
        <dbReference type="Proteomes" id="UP000482155"/>
    </source>
</evidence>
<dbReference type="GO" id="GO:0000166">
    <property type="term" value="F:nucleotide binding"/>
    <property type="evidence" value="ECO:0007669"/>
    <property type="project" value="InterPro"/>
</dbReference>
<dbReference type="RefSeq" id="WP_163960056.1">
    <property type="nucleotide sequence ID" value="NZ_JAAIVB010000008.1"/>
</dbReference>
<dbReference type="InterPro" id="IPR050463">
    <property type="entry name" value="Gfo/Idh/MocA_oxidrdct_glycsds"/>
</dbReference>
<dbReference type="PANTHER" id="PTHR43818">
    <property type="entry name" value="BCDNA.GH03377"/>
    <property type="match status" value="1"/>
</dbReference>
<dbReference type="Proteomes" id="UP000482155">
    <property type="component" value="Unassembled WGS sequence"/>
</dbReference>
<name>A0A6B3SMR4_9BURK</name>
<reference evidence="2 3" key="1">
    <citation type="submission" date="2020-02" db="EMBL/GenBank/DDBJ databases">
        <authorList>
            <person name="Kim M.K."/>
        </authorList>
    </citation>
    <scope>NUCLEOTIDE SEQUENCE [LARGE SCALE GENOMIC DNA]</scope>
    <source>
        <strain evidence="2 3">17J57-3</strain>
    </source>
</reference>
<dbReference type="Gene3D" id="3.40.50.720">
    <property type="entry name" value="NAD(P)-binding Rossmann-like Domain"/>
    <property type="match status" value="1"/>
</dbReference>